<name>A0A328KQZ8_9LACT</name>
<dbReference type="GO" id="GO:0005524">
    <property type="term" value="F:ATP binding"/>
    <property type="evidence" value="ECO:0007669"/>
    <property type="project" value="UniProtKB-KW"/>
</dbReference>
<dbReference type="InterPro" id="IPR003594">
    <property type="entry name" value="HATPase_dom"/>
</dbReference>
<proteinExistence type="predicted"/>
<dbReference type="InterPro" id="IPR036890">
    <property type="entry name" value="HATPase_C_sf"/>
</dbReference>
<evidence type="ECO:0000256" key="5">
    <source>
        <dbReference type="ARBA" id="ARBA00022692"/>
    </source>
</evidence>
<dbReference type="PANTHER" id="PTHR34220">
    <property type="entry name" value="SENSOR HISTIDINE KINASE YPDA"/>
    <property type="match status" value="1"/>
</dbReference>
<dbReference type="Gene3D" id="3.30.565.10">
    <property type="entry name" value="Histidine kinase-like ATPase, C-terminal domain"/>
    <property type="match status" value="1"/>
</dbReference>
<evidence type="ECO:0000313" key="14">
    <source>
        <dbReference type="EMBL" id="RAN63420.1"/>
    </source>
</evidence>
<dbReference type="Proteomes" id="UP000249099">
    <property type="component" value="Unassembled WGS sequence"/>
</dbReference>
<comment type="subcellular location">
    <subcellularLocation>
        <location evidence="1">Cell membrane</location>
        <topology evidence="1">Multi-pass membrane protein</topology>
    </subcellularLocation>
</comment>
<evidence type="ECO:0000256" key="3">
    <source>
        <dbReference type="ARBA" id="ARBA00022553"/>
    </source>
</evidence>
<dbReference type="SUPFAM" id="SSF55874">
    <property type="entry name" value="ATPase domain of HSP90 chaperone/DNA topoisomerase II/histidine kinase"/>
    <property type="match status" value="1"/>
</dbReference>
<dbReference type="GO" id="GO:0000155">
    <property type="term" value="F:phosphorelay sensor kinase activity"/>
    <property type="evidence" value="ECO:0007669"/>
    <property type="project" value="InterPro"/>
</dbReference>
<evidence type="ECO:0000256" key="8">
    <source>
        <dbReference type="ARBA" id="ARBA00022840"/>
    </source>
</evidence>
<dbReference type="InterPro" id="IPR010559">
    <property type="entry name" value="Sig_transdc_His_kin_internal"/>
</dbReference>
<evidence type="ECO:0000259" key="13">
    <source>
        <dbReference type="Pfam" id="PF06580"/>
    </source>
</evidence>
<evidence type="ECO:0000256" key="2">
    <source>
        <dbReference type="ARBA" id="ARBA00022475"/>
    </source>
</evidence>
<organism evidence="14 15">
    <name type="scientific">Dolosigranulum pigrum</name>
    <dbReference type="NCBI Taxonomy" id="29394"/>
    <lineage>
        <taxon>Bacteria</taxon>
        <taxon>Bacillati</taxon>
        <taxon>Bacillota</taxon>
        <taxon>Bacilli</taxon>
        <taxon>Lactobacillales</taxon>
        <taxon>Carnobacteriaceae</taxon>
        <taxon>Dolosigranulum</taxon>
    </lineage>
</organism>
<comment type="caution">
    <text evidence="14">The sequence shown here is derived from an EMBL/GenBank/DDBJ whole genome shotgun (WGS) entry which is preliminary data.</text>
</comment>
<evidence type="ECO:0000256" key="11">
    <source>
        <dbReference type="ARBA" id="ARBA00023136"/>
    </source>
</evidence>
<keyword evidence="8" id="KW-0067">ATP-binding</keyword>
<dbReference type="EMBL" id="NAQV01000015">
    <property type="protein sequence ID" value="RAN63420.1"/>
    <property type="molecule type" value="Genomic_DNA"/>
</dbReference>
<keyword evidence="6" id="KW-0547">Nucleotide-binding</keyword>
<dbReference type="RefSeq" id="WP_111950233.1">
    <property type="nucleotide sequence ID" value="NZ_CALFGV010000012.1"/>
</dbReference>
<evidence type="ECO:0000259" key="12">
    <source>
        <dbReference type="Pfam" id="PF02518"/>
    </source>
</evidence>
<evidence type="ECO:0000256" key="6">
    <source>
        <dbReference type="ARBA" id="ARBA00022741"/>
    </source>
</evidence>
<dbReference type="GO" id="GO:0005886">
    <property type="term" value="C:plasma membrane"/>
    <property type="evidence" value="ECO:0007669"/>
    <property type="project" value="UniProtKB-SubCell"/>
</dbReference>
<evidence type="ECO:0000256" key="4">
    <source>
        <dbReference type="ARBA" id="ARBA00022679"/>
    </source>
</evidence>
<dbReference type="Pfam" id="PF06580">
    <property type="entry name" value="His_kinase"/>
    <property type="match status" value="1"/>
</dbReference>
<feature type="domain" description="Signal transduction histidine kinase internal region" evidence="13">
    <location>
        <begin position="351"/>
        <end position="424"/>
    </location>
</feature>
<dbReference type="PANTHER" id="PTHR34220:SF11">
    <property type="entry name" value="SENSOR PROTEIN KINASE HPTS"/>
    <property type="match status" value="1"/>
</dbReference>
<keyword evidence="10" id="KW-0902">Two-component regulatory system</keyword>
<accession>A0A328KQZ8</accession>
<keyword evidence="4" id="KW-0808">Transferase</keyword>
<keyword evidence="9" id="KW-1133">Transmembrane helix</keyword>
<evidence type="ECO:0000256" key="9">
    <source>
        <dbReference type="ARBA" id="ARBA00022989"/>
    </source>
</evidence>
<reference evidence="14 15" key="1">
    <citation type="submission" date="2017-03" db="EMBL/GenBank/DDBJ databases">
        <title>wgs assembly of Dolosigranulum pigrum KPL CDC strains.</title>
        <authorList>
            <person name="Brugger S.D."/>
            <person name="Pettigrew M."/>
            <person name="Kong Y."/>
            <person name="Lemon K.P."/>
        </authorList>
    </citation>
    <scope>NUCLEOTIDE SEQUENCE [LARGE SCALE GENOMIC DNA]</scope>
    <source>
        <strain evidence="14 15">KPL1931_CDC4294-98</strain>
    </source>
</reference>
<dbReference type="AlphaFoldDB" id="A0A328KQZ8"/>
<evidence type="ECO:0000256" key="1">
    <source>
        <dbReference type="ARBA" id="ARBA00004651"/>
    </source>
</evidence>
<evidence type="ECO:0008006" key="16">
    <source>
        <dbReference type="Google" id="ProtNLM"/>
    </source>
</evidence>
<keyword evidence="5" id="KW-0812">Transmembrane</keyword>
<keyword evidence="11" id="KW-0472">Membrane</keyword>
<feature type="domain" description="Histidine kinase/HSP90-like ATPase" evidence="12">
    <location>
        <begin position="446"/>
        <end position="534"/>
    </location>
</feature>
<evidence type="ECO:0000256" key="7">
    <source>
        <dbReference type="ARBA" id="ARBA00022777"/>
    </source>
</evidence>
<gene>
    <name evidence="14" type="ORF">B8A44_04680</name>
</gene>
<sequence length="544" mass="63838">MKFEEKLRKEIFWTFLKIISLLTAALGIIFILFTVVWHYTSFNTRATTAKNEFLSHILQNEQLVHSLADNIAVDFLSDNISDRSLYSSYYSLGSDSFNSFMVIINENGQVVFSTSNESIEKSVLPNYLRVVSKYNEFSEHEIIYRTTIDLNNEKYLISMRPIFSNSEVKGYVTMVTNGKNILNFFSDYDISFVIRDRFNNIFTYNDSLFIDDNNNKENSKYKQMGIIDGHWYMGINQTLGDSVEIFLYQKYFNLAFFGITFLIVVVLIFIFFITEGKHLAKKLAGDNVAAINNLVYETKLVKKGYKQYISSPENYEFKILSEHINTMMAEKEKWYKNSIELENQKLATEKMLLDAQFNPHFIYNTLETVRIMCQFDPDLAEKIIISFNKILRYSLKSPQIMPTLEEDLDKIEKYLEIQKIRFEELEYKIDVEQSLLNLSVPKLFLLPLIENSIKYGRVVRQDISIEISISRKLNNIEIMIKDNGPGFDKDIIEIIQEQQDKKELYHGLINTFKKLKLYYGEVQLDNYTNQGNTILVLRWEVNYV</sequence>
<evidence type="ECO:0000256" key="10">
    <source>
        <dbReference type="ARBA" id="ARBA00023012"/>
    </source>
</evidence>
<dbReference type="Pfam" id="PF02518">
    <property type="entry name" value="HATPase_c"/>
    <property type="match status" value="1"/>
</dbReference>
<protein>
    <recommendedName>
        <fullName evidence="16">Signal transduction histidine kinase internal region domain-containing protein</fullName>
    </recommendedName>
</protein>
<keyword evidence="2" id="KW-1003">Cell membrane</keyword>
<evidence type="ECO:0000313" key="15">
    <source>
        <dbReference type="Proteomes" id="UP000249099"/>
    </source>
</evidence>
<keyword evidence="7" id="KW-0418">Kinase</keyword>
<keyword evidence="3" id="KW-0597">Phosphoprotein</keyword>
<dbReference type="InterPro" id="IPR050640">
    <property type="entry name" value="Bact_2-comp_sensor_kinase"/>
</dbReference>